<feature type="compositionally biased region" description="Basic and acidic residues" evidence="1">
    <location>
        <begin position="12"/>
        <end position="24"/>
    </location>
</feature>
<evidence type="ECO:0008006" key="4">
    <source>
        <dbReference type="Google" id="ProtNLM"/>
    </source>
</evidence>
<organism evidence="2 3">
    <name type="scientific">Agrococcus sediminis</name>
    <dbReference type="NCBI Taxonomy" id="2599924"/>
    <lineage>
        <taxon>Bacteria</taxon>
        <taxon>Bacillati</taxon>
        <taxon>Actinomycetota</taxon>
        <taxon>Actinomycetes</taxon>
        <taxon>Micrococcales</taxon>
        <taxon>Microbacteriaceae</taxon>
        <taxon>Agrococcus</taxon>
    </lineage>
</organism>
<feature type="region of interest" description="Disordered" evidence="1">
    <location>
        <begin position="1"/>
        <end position="44"/>
    </location>
</feature>
<feature type="compositionally biased region" description="Basic and acidic residues" evidence="1">
    <location>
        <begin position="35"/>
        <end position="44"/>
    </location>
</feature>
<protein>
    <recommendedName>
        <fullName evidence="4">DUF1801 domain-containing protein</fullName>
    </recommendedName>
</protein>
<dbReference type="AlphaFoldDB" id="A0A5M8QLT6"/>
<evidence type="ECO:0000313" key="2">
    <source>
        <dbReference type="EMBL" id="KAA6436208.1"/>
    </source>
</evidence>
<dbReference type="OrthoDB" id="32458at2"/>
<dbReference type="RefSeq" id="WP_146354767.1">
    <property type="nucleotide sequence ID" value="NZ_VOIR01000011.1"/>
</dbReference>
<gene>
    <name evidence="2" type="ORF">FQ330_01990</name>
</gene>
<comment type="caution">
    <text evidence="2">The sequence shown here is derived from an EMBL/GenBank/DDBJ whole genome shotgun (WGS) entry which is preliminary data.</text>
</comment>
<proteinExistence type="predicted"/>
<accession>A0A5M8QLT6</accession>
<dbReference type="Proteomes" id="UP000323221">
    <property type="component" value="Unassembled WGS sequence"/>
</dbReference>
<keyword evidence="3" id="KW-1185">Reference proteome</keyword>
<evidence type="ECO:0000256" key="1">
    <source>
        <dbReference type="SAM" id="MobiDB-lite"/>
    </source>
</evidence>
<dbReference type="SUPFAM" id="SSF159888">
    <property type="entry name" value="YdhG-like"/>
    <property type="match status" value="1"/>
</dbReference>
<name>A0A5M8QLT6_9MICO</name>
<dbReference type="EMBL" id="VOIR01000011">
    <property type="protein sequence ID" value="KAA6436208.1"/>
    <property type="molecule type" value="Genomic_DNA"/>
</dbReference>
<reference evidence="2 3" key="1">
    <citation type="submission" date="2019-08" db="EMBL/GenBank/DDBJ databases">
        <title>Agrococcus lahaulensis sp. nov., isolated from a cold desert of the Indian Himalayas.</title>
        <authorList>
            <person name="Qu J.H."/>
        </authorList>
    </citation>
    <scope>NUCLEOTIDE SEQUENCE [LARGE SCALE GENOMIC DNA]</scope>
    <source>
        <strain evidence="2 3">NS18</strain>
    </source>
</reference>
<sequence>MAKQQQDDTLSDVEREAVKQRAAELRAQSSRKGAGKREKDRQDVLDVIEGLPEPDKGLAQMVHEVVSEVAPDLDPKTWYGFPSYARDGKVLVFFQQASKFDERYSTLGFQTNANLDEGAMWPTSYALVSDTPEVRERIAARVRQAIS</sequence>
<evidence type="ECO:0000313" key="3">
    <source>
        <dbReference type="Proteomes" id="UP000323221"/>
    </source>
</evidence>